<dbReference type="AlphaFoldDB" id="A0A1Y0B3L3"/>
<dbReference type="EMBL" id="KY774314">
    <property type="protein sequence ID" value="ART31967.1"/>
    <property type="molecule type" value="Genomic_DNA"/>
</dbReference>
<keyword evidence="1" id="KW-0496">Mitochondrion</keyword>
<evidence type="ECO:0000313" key="1">
    <source>
        <dbReference type="EMBL" id="ART31967.1"/>
    </source>
</evidence>
<accession>A0A1Y0B3L3</accession>
<gene>
    <name evidence="1" type="ORF">AEK19_MT1795</name>
</gene>
<proteinExistence type="predicted"/>
<protein>
    <submittedName>
        <fullName evidence="1">Uncharacterized protein</fullName>
    </submittedName>
</protein>
<organism evidence="1">
    <name type="scientific">Utricularia reniformis</name>
    <dbReference type="NCBI Taxonomy" id="192314"/>
    <lineage>
        <taxon>Eukaryota</taxon>
        <taxon>Viridiplantae</taxon>
        <taxon>Streptophyta</taxon>
        <taxon>Embryophyta</taxon>
        <taxon>Tracheophyta</taxon>
        <taxon>Spermatophyta</taxon>
        <taxon>Magnoliopsida</taxon>
        <taxon>eudicotyledons</taxon>
        <taxon>Gunneridae</taxon>
        <taxon>Pentapetalae</taxon>
        <taxon>asterids</taxon>
        <taxon>lamiids</taxon>
        <taxon>Lamiales</taxon>
        <taxon>Lentibulariaceae</taxon>
        <taxon>Utricularia</taxon>
    </lineage>
</organism>
<reference evidence="1" key="1">
    <citation type="submission" date="2017-03" db="EMBL/GenBank/DDBJ databases">
        <title>The mitochondrial genome of the carnivorous plant Utricularia reniformis (Lentibulariaceae): structure, comparative analysis and evolutionary landmarks.</title>
        <authorList>
            <person name="Silva S.R."/>
            <person name="Alvarenga D.O."/>
            <person name="Michael T.P."/>
            <person name="Miranda V.F.O."/>
            <person name="Varani A.M."/>
        </authorList>
    </citation>
    <scope>NUCLEOTIDE SEQUENCE</scope>
</reference>
<geneLocation type="mitochondrion" evidence="1"/>
<sequence>MNRGHQTLQAAVNPFASLLFSECKYSLLVRQEFVSYLRADWEAAHPKPFKGTSRVPPNVSASIVALI</sequence>
<name>A0A1Y0B3L3_9LAMI</name>